<dbReference type="SMART" id="SM00851">
    <property type="entry name" value="MGS"/>
    <property type="match status" value="1"/>
</dbReference>
<comment type="pathway">
    <text evidence="2 10">Purine metabolism; IMP biosynthesis via de novo pathway; 5-formamido-1-(5-phospho-D-ribosyl)imidazole-4-carboxamide from 5-amino-1-(5-phospho-D-ribosyl)imidazole-4-carboxamide (10-formyl THF route): step 1/1.</text>
</comment>
<accession>A0A255XKH3</accession>
<dbReference type="GO" id="GO:0004643">
    <property type="term" value="F:phosphoribosylaminoimidazolecarboxamide formyltransferase activity"/>
    <property type="evidence" value="ECO:0007669"/>
    <property type="project" value="UniProtKB-UniRule"/>
</dbReference>
<dbReference type="Pfam" id="PF02142">
    <property type="entry name" value="MGS"/>
    <property type="match status" value="1"/>
</dbReference>
<keyword evidence="13" id="KW-1185">Reference proteome</keyword>
<dbReference type="PROSITE" id="PS51855">
    <property type="entry name" value="MGS"/>
    <property type="match status" value="1"/>
</dbReference>
<dbReference type="FunFam" id="3.40.140.20:FF:000001">
    <property type="entry name" value="Bifunctional purine biosynthesis protein PurH"/>
    <property type="match status" value="1"/>
</dbReference>
<evidence type="ECO:0000256" key="3">
    <source>
        <dbReference type="ARBA" id="ARBA00007667"/>
    </source>
</evidence>
<dbReference type="InterPro" id="IPR016193">
    <property type="entry name" value="Cytidine_deaminase-like"/>
</dbReference>
<dbReference type="SUPFAM" id="SSF53927">
    <property type="entry name" value="Cytidine deaminase-like"/>
    <property type="match status" value="1"/>
</dbReference>
<keyword evidence="7 10" id="KW-0511">Multifunctional enzyme</keyword>
<dbReference type="InterPro" id="IPR011607">
    <property type="entry name" value="MGS-like_dom"/>
</dbReference>
<feature type="domain" description="MGS-like" evidence="11">
    <location>
        <begin position="9"/>
        <end position="159"/>
    </location>
</feature>
<dbReference type="GO" id="GO:0005829">
    <property type="term" value="C:cytosol"/>
    <property type="evidence" value="ECO:0007669"/>
    <property type="project" value="TreeGrafter"/>
</dbReference>
<evidence type="ECO:0000256" key="2">
    <source>
        <dbReference type="ARBA" id="ARBA00004954"/>
    </source>
</evidence>
<comment type="domain">
    <text evidence="10">The IMP cyclohydrolase activity resides in the N-terminal region.</text>
</comment>
<dbReference type="CDD" id="cd01421">
    <property type="entry name" value="IMPCH"/>
    <property type="match status" value="1"/>
</dbReference>
<evidence type="ECO:0000256" key="9">
    <source>
        <dbReference type="ARBA" id="ARBA00050687"/>
    </source>
</evidence>
<dbReference type="Proteomes" id="UP000216361">
    <property type="component" value="Unassembled WGS sequence"/>
</dbReference>
<evidence type="ECO:0000256" key="5">
    <source>
        <dbReference type="ARBA" id="ARBA00022755"/>
    </source>
</evidence>
<protein>
    <recommendedName>
        <fullName evidence="10">Bifunctional purine biosynthesis protein PurH</fullName>
    </recommendedName>
    <domain>
        <recommendedName>
            <fullName evidence="10">Phosphoribosylaminoimidazolecarboxamide formyltransferase</fullName>
            <ecNumber evidence="10">2.1.2.3</ecNumber>
        </recommendedName>
        <alternativeName>
            <fullName evidence="10">AICAR transformylase</fullName>
        </alternativeName>
    </domain>
    <domain>
        <recommendedName>
            <fullName evidence="10">IMP cyclohydrolase</fullName>
            <ecNumber evidence="10">3.5.4.10</ecNumber>
        </recommendedName>
        <alternativeName>
            <fullName evidence="10">ATIC</fullName>
        </alternativeName>
        <alternativeName>
            <fullName evidence="10">IMP synthase</fullName>
        </alternativeName>
        <alternativeName>
            <fullName evidence="10">Inosinicase</fullName>
        </alternativeName>
    </domain>
</protein>
<reference evidence="12 13" key="1">
    <citation type="submission" date="2017-07" db="EMBL/GenBank/DDBJ databases">
        <title>Elstera cyanobacteriorum sp. nov., a novel bacterium isolated from cyanobacterial aggregates in a eutrophic lake.</title>
        <authorList>
            <person name="Cai H."/>
        </authorList>
    </citation>
    <scope>NUCLEOTIDE SEQUENCE [LARGE SCALE GENOMIC DNA]</scope>
    <source>
        <strain evidence="12 13">TH019</strain>
    </source>
</reference>
<comment type="pathway">
    <text evidence="1 10">Purine metabolism; IMP biosynthesis via de novo pathway; IMP from 5-formamido-1-(5-phospho-D-ribosyl)imidazole-4-carboxamide: step 1/1.</text>
</comment>
<dbReference type="EC" id="3.5.4.10" evidence="10"/>
<keyword evidence="6 10" id="KW-0378">Hydrolase</keyword>
<evidence type="ECO:0000313" key="13">
    <source>
        <dbReference type="Proteomes" id="UP000216361"/>
    </source>
</evidence>
<dbReference type="EMBL" id="NOXS01000034">
    <property type="protein sequence ID" value="OYQ17392.1"/>
    <property type="molecule type" value="Genomic_DNA"/>
</dbReference>
<evidence type="ECO:0000259" key="11">
    <source>
        <dbReference type="PROSITE" id="PS51855"/>
    </source>
</evidence>
<dbReference type="InterPro" id="IPR024051">
    <property type="entry name" value="AICAR_Tfase_dup_dom_sf"/>
</dbReference>
<dbReference type="FunFam" id="3.40.140.20:FF:000002">
    <property type="entry name" value="Bifunctional purine biosynthesis protein PurH"/>
    <property type="match status" value="1"/>
</dbReference>
<dbReference type="FunFam" id="3.40.50.1380:FF:000001">
    <property type="entry name" value="Bifunctional purine biosynthesis protein PurH"/>
    <property type="match status" value="1"/>
</dbReference>
<dbReference type="GO" id="GO:0003937">
    <property type="term" value="F:IMP cyclohydrolase activity"/>
    <property type="evidence" value="ECO:0007669"/>
    <property type="project" value="UniProtKB-UniRule"/>
</dbReference>
<sequence>MPAHVSGDLPLPDLVKPARALLSVYDKAGIVELGRALHTAGAELLSTGGTADTLRAAGLPVTEVADYTGFPEMMDGRVKTLHPKIHGGLLGRRDSSSHQAAMQQHGIGPIDVVVVTLYPFEATVAKGADFDTCIENIDIGGPSMIRSAAKNHAAVTVITDPADYAEVIAALTDAGGTSLSLRRTLAARAFTRTGAYDSGISAWFNGQVSEATPRQLALGGALKQTLRYGENPHQQAAFYATGDARPGVATAQQVQGKELSYNNINDTDAAFELVAELTEPGVAIIKHANPCGVAIAPTLAEAYRRALACDPVSAFGGIIAVNRPLDKETALMIADLFAEVVIAPAIEPEATAALADKKNLRVLITGAMPDPKEPGLTYRSVAGGVLVQSRDNGHVGAEALQTVTKRAPTPAEVRDMLLAFTLVKHVKSNAIVLVKDGAAVGIGGGQTSRVDAAQQAVARAAAMAQAAGEPQSRAIGAIVASDAFFPFPDGLEVCLKAGVTAAIQPGGSKRDAEVIAAADAAGAAMVFTGVRHFKH</sequence>
<name>A0A255XKH3_9PROT</name>
<organism evidence="12 13">
    <name type="scientific">Elstera cyanobacteriorum</name>
    <dbReference type="NCBI Taxonomy" id="2022747"/>
    <lineage>
        <taxon>Bacteria</taxon>
        <taxon>Pseudomonadati</taxon>
        <taxon>Pseudomonadota</taxon>
        <taxon>Alphaproteobacteria</taxon>
        <taxon>Rhodospirillales</taxon>
        <taxon>Rhodospirillaceae</taxon>
        <taxon>Elstera</taxon>
    </lineage>
</organism>
<keyword evidence="5 10" id="KW-0658">Purine biosynthesis</keyword>
<dbReference type="PANTHER" id="PTHR11692">
    <property type="entry name" value="BIFUNCTIONAL PURINE BIOSYNTHESIS PROTEIN PURH"/>
    <property type="match status" value="1"/>
</dbReference>
<gene>
    <name evidence="10" type="primary">purH</name>
    <name evidence="12" type="ORF">CHR90_15660</name>
</gene>
<evidence type="ECO:0000256" key="1">
    <source>
        <dbReference type="ARBA" id="ARBA00004844"/>
    </source>
</evidence>
<dbReference type="PIRSF" id="PIRSF000414">
    <property type="entry name" value="AICARFT_IMPCHas"/>
    <property type="match status" value="1"/>
</dbReference>
<dbReference type="Gene3D" id="3.40.50.1380">
    <property type="entry name" value="Methylglyoxal synthase-like domain"/>
    <property type="match status" value="1"/>
</dbReference>
<evidence type="ECO:0000256" key="7">
    <source>
        <dbReference type="ARBA" id="ARBA00023268"/>
    </source>
</evidence>
<comment type="catalytic activity">
    <reaction evidence="8 10">
        <text>(6R)-10-formyltetrahydrofolate + 5-amino-1-(5-phospho-beta-D-ribosyl)imidazole-4-carboxamide = 5-formamido-1-(5-phospho-D-ribosyl)imidazole-4-carboxamide + (6S)-5,6,7,8-tetrahydrofolate</text>
        <dbReference type="Rhea" id="RHEA:22192"/>
        <dbReference type="ChEBI" id="CHEBI:57453"/>
        <dbReference type="ChEBI" id="CHEBI:58467"/>
        <dbReference type="ChEBI" id="CHEBI:58475"/>
        <dbReference type="ChEBI" id="CHEBI:195366"/>
        <dbReference type="EC" id="2.1.2.3"/>
    </reaction>
</comment>
<proteinExistence type="inferred from homology"/>
<comment type="catalytic activity">
    <reaction evidence="9 10">
        <text>IMP + H2O = 5-formamido-1-(5-phospho-D-ribosyl)imidazole-4-carboxamide</text>
        <dbReference type="Rhea" id="RHEA:18445"/>
        <dbReference type="ChEBI" id="CHEBI:15377"/>
        <dbReference type="ChEBI" id="CHEBI:58053"/>
        <dbReference type="ChEBI" id="CHEBI:58467"/>
        <dbReference type="EC" id="3.5.4.10"/>
    </reaction>
</comment>
<dbReference type="HAMAP" id="MF_00139">
    <property type="entry name" value="PurH"/>
    <property type="match status" value="1"/>
</dbReference>
<dbReference type="NCBIfam" id="NF002049">
    <property type="entry name" value="PRK00881.1"/>
    <property type="match status" value="1"/>
</dbReference>
<keyword evidence="4 10" id="KW-0808">Transferase</keyword>
<dbReference type="GO" id="GO:0006189">
    <property type="term" value="P:'de novo' IMP biosynthetic process"/>
    <property type="evidence" value="ECO:0007669"/>
    <property type="project" value="UniProtKB-UniRule"/>
</dbReference>
<dbReference type="PANTHER" id="PTHR11692:SF0">
    <property type="entry name" value="BIFUNCTIONAL PURINE BIOSYNTHESIS PROTEIN ATIC"/>
    <property type="match status" value="1"/>
</dbReference>
<dbReference type="InterPro" id="IPR002695">
    <property type="entry name" value="PurH-like"/>
</dbReference>
<dbReference type="NCBIfam" id="TIGR00355">
    <property type="entry name" value="purH"/>
    <property type="match status" value="1"/>
</dbReference>
<dbReference type="SUPFAM" id="SSF52335">
    <property type="entry name" value="Methylglyoxal synthase-like"/>
    <property type="match status" value="1"/>
</dbReference>
<dbReference type="UniPathway" id="UPA00074">
    <property type="reaction ID" value="UER00133"/>
</dbReference>
<evidence type="ECO:0000256" key="8">
    <source>
        <dbReference type="ARBA" id="ARBA00050488"/>
    </source>
</evidence>
<dbReference type="InterPro" id="IPR036914">
    <property type="entry name" value="MGS-like_dom_sf"/>
</dbReference>
<dbReference type="SMART" id="SM00798">
    <property type="entry name" value="AICARFT_IMPCHas"/>
    <property type="match status" value="1"/>
</dbReference>
<dbReference type="AlphaFoldDB" id="A0A255XKH3"/>
<dbReference type="RefSeq" id="WP_094410050.1">
    <property type="nucleotide sequence ID" value="NZ_BMJZ01000005.1"/>
</dbReference>
<dbReference type="Pfam" id="PF01808">
    <property type="entry name" value="AICARFT_IMPCHas"/>
    <property type="match status" value="1"/>
</dbReference>
<dbReference type="OrthoDB" id="9802065at2"/>
<evidence type="ECO:0000256" key="10">
    <source>
        <dbReference type="HAMAP-Rule" id="MF_00139"/>
    </source>
</evidence>
<evidence type="ECO:0000313" key="12">
    <source>
        <dbReference type="EMBL" id="OYQ17392.1"/>
    </source>
</evidence>
<evidence type="ECO:0000256" key="4">
    <source>
        <dbReference type="ARBA" id="ARBA00022679"/>
    </source>
</evidence>
<comment type="caution">
    <text evidence="12">The sequence shown here is derived from an EMBL/GenBank/DDBJ whole genome shotgun (WGS) entry which is preliminary data.</text>
</comment>
<comment type="similarity">
    <text evidence="3 10">Belongs to the PurH family.</text>
</comment>
<dbReference type="EC" id="2.1.2.3" evidence="10"/>
<dbReference type="Gene3D" id="3.40.140.20">
    <property type="match status" value="2"/>
</dbReference>
<evidence type="ECO:0000256" key="6">
    <source>
        <dbReference type="ARBA" id="ARBA00022801"/>
    </source>
</evidence>